<evidence type="ECO:0000256" key="8">
    <source>
        <dbReference type="ARBA" id="ARBA00022679"/>
    </source>
</evidence>
<reference evidence="13 14" key="1">
    <citation type="journal article" date="2019" name="Appl. Environ. Microbiol.">
        <title>Environmental Evidence and Genomic Insight of Iron-oxidizing Bacteria Preference Towards More Corrosion Resistant Stainless Steel at Higher Salinities.</title>
        <authorList>
            <person name="Garrison C.E."/>
            <person name="Price K.A."/>
            <person name="Field E.K."/>
        </authorList>
    </citation>
    <scope>NUCLEOTIDE SEQUENCE [LARGE SCALE GENOMIC DNA]</scope>
    <source>
        <strain evidence="13 14">P3</strain>
    </source>
</reference>
<comment type="pathway">
    <text evidence="2">Amino-acid biosynthesis; L-cysteine biosynthesis; L-cysteine from L-serine: step 1/2.</text>
</comment>
<dbReference type="InterPro" id="IPR045304">
    <property type="entry name" value="LbH_SAT"/>
</dbReference>
<dbReference type="NCBIfam" id="TIGR01172">
    <property type="entry name" value="cysE"/>
    <property type="match status" value="1"/>
</dbReference>
<organism evidence="13 14">
    <name type="scientific">Mariprofundus erugo</name>
    <dbReference type="NCBI Taxonomy" id="2528639"/>
    <lineage>
        <taxon>Bacteria</taxon>
        <taxon>Pseudomonadati</taxon>
        <taxon>Pseudomonadota</taxon>
        <taxon>Candidatius Mariprofundia</taxon>
        <taxon>Mariprofundales</taxon>
        <taxon>Mariprofundaceae</taxon>
        <taxon>Mariprofundus</taxon>
    </lineage>
</organism>
<dbReference type="GO" id="GO:0005737">
    <property type="term" value="C:cytoplasm"/>
    <property type="evidence" value="ECO:0007669"/>
    <property type="project" value="UniProtKB-SubCell"/>
</dbReference>
<evidence type="ECO:0000256" key="5">
    <source>
        <dbReference type="ARBA" id="ARBA00018522"/>
    </source>
</evidence>
<comment type="similarity">
    <text evidence="3">Belongs to the transferase hexapeptide repeat family.</text>
</comment>
<dbReference type="InterPro" id="IPR018357">
    <property type="entry name" value="Hexapep_transf_CS"/>
</dbReference>
<dbReference type="FunFam" id="2.160.10.10:FF:000007">
    <property type="entry name" value="Serine acetyltransferase"/>
    <property type="match status" value="1"/>
</dbReference>
<comment type="catalytic activity">
    <reaction evidence="12">
        <text>L-serine + acetyl-CoA = O-acetyl-L-serine + CoA</text>
        <dbReference type="Rhea" id="RHEA:24560"/>
        <dbReference type="ChEBI" id="CHEBI:33384"/>
        <dbReference type="ChEBI" id="CHEBI:57287"/>
        <dbReference type="ChEBI" id="CHEBI:57288"/>
        <dbReference type="ChEBI" id="CHEBI:58340"/>
        <dbReference type="EC" id="2.3.1.30"/>
    </reaction>
</comment>
<keyword evidence="11 13" id="KW-0012">Acyltransferase</keyword>
<evidence type="ECO:0000256" key="3">
    <source>
        <dbReference type="ARBA" id="ARBA00007274"/>
    </source>
</evidence>
<comment type="subcellular location">
    <subcellularLocation>
        <location evidence="1">Cytoplasm</location>
    </subcellularLocation>
</comment>
<evidence type="ECO:0000313" key="14">
    <source>
        <dbReference type="Proteomes" id="UP000306585"/>
    </source>
</evidence>
<keyword evidence="14" id="KW-1185">Reference proteome</keyword>
<proteinExistence type="inferred from homology"/>
<keyword evidence="6" id="KW-0963">Cytoplasm</keyword>
<accession>A0A5R9GRB9</accession>
<dbReference type="Pfam" id="PF00132">
    <property type="entry name" value="Hexapep"/>
    <property type="match status" value="1"/>
</dbReference>
<keyword evidence="10" id="KW-0198">Cysteine biosynthesis</keyword>
<evidence type="ECO:0000256" key="1">
    <source>
        <dbReference type="ARBA" id="ARBA00004496"/>
    </source>
</evidence>
<sequence>MWDAIREDIRTAFDRDPAARSNWEVLTCYPGLHAIWMYRVAHVCWKRQWLWVGRFISHLARWLTGIEIHPGATIGRRFFIDHGMGIVIGETTEIGDDVTLYHGVTLGGTTWEKVKRHPTLENGVIVGAGAKVLGAITIGEQSRIGANSVVFREVPPHSTVVGIPGTVVGSTESLIQDGKINLDHHLLANPVAEALGHVLKMIDDVNARVDTFHPRPTGEKAKEVRLLDDDLQCEQEKLERFLGGGI</sequence>
<comment type="caution">
    <text evidence="13">The sequence shown here is derived from an EMBL/GenBank/DDBJ whole genome shotgun (WGS) entry which is preliminary data.</text>
</comment>
<evidence type="ECO:0000256" key="10">
    <source>
        <dbReference type="ARBA" id="ARBA00023192"/>
    </source>
</evidence>
<dbReference type="Gene3D" id="2.160.10.10">
    <property type="entry name" value="Hexapeptide repeat proteins"/>
    <property type="match status" value="1"/>
</dbReference>
<dbReference type="Proteomes" id="UP000306585">
    <property type="component" value="Unassembled WGS sequence"/>
</dbReference>
<dbReference type="RefSeq" id="WP_138238474.1">
    <property type="nucleotide sequence ID" value="NZ_VBRY01000003.1"/>
</dbReference>
<evidence type="ECO:0000256" key="6">
    <source>
        <dbReference type="ARBA" id="ARBA00022490"/>
    </source>
</evidence>
<protein>
    <recommendedName>
        <fullName evidence="5">Serine acetyltransferase</fullName>
        <ecNumber evidence="4">2.3.1.30</ecNumber>
    </recommendedName>
</protein>
<dbReference type="GO" id="GO:0009001">
    <property type="term" value="F:serine O-acetyltransferase activity"/>
    <property type="evidence" value="ECO:0007669"/>
    <property type="project" value="UniProtKB-EC"/>
</dbReference>
<evidence type="ECO:0000256" key="9">
    <source>
        <dbReference type="ARBA" id="ARBA00022737"/>
    </source>
</evidence>
<gene>
    <name evidence="13" type="primary">cysE</name>
    <name evidence="13" type="ORF">FEF65_03845</name>
</gene>
<dbReference type="InterPro" id="IPR005881">
    <property type="entry name" value="Ser_O-AcTrfase"/>
</dbReference>
<name>A0A5R9GRB9_9PROT</name>
<dbReference type="InterPro" id="IPR001451">
    <property type="entry name" value="Hexapep"/>
</dbReference>
<evidence type="ECO:0000256" key="11">
    <source>
        <dbReference type="ARBA" id="ARBA00023315"/>
    </source>
</evidence>
<dbReference type="CDD" id="cd03354">
    <property type="entry name" value="LbH_SAT"/>
    <property type="match status" value="1"/>
</dbReference>
<keyword evidence="9" id="KW-0677">Repeat</keyword>
<dbReference type="AlphaFoldDB" id="A0A5R9GRB9"/>
<dbReference type="PANTHER" id="PTHR42811">
    <property type="entry name" value="SERINE ACETYLTRANSFERASE"/>
    <property type="match status" value="1"/>
</dbReference>
<evidence type="ECO:0000256" key="4">
    <source>
        <dbReference type="ARBA" id="ARBA00013266"/>
    </source>
</evidence>
<dbReference type="InterPro" id="IPR011004">
    <property type="entry name" value="Trimer_LpxA-like_sf"/>
</dbReference>
<dbReference type="Gene3D" id="1.10.3130.10">
    <property type="entry name" value="serine acetyltransferase, domain 1"/>
    <property type="match status" value="1"/>
</dbReference>
<dbReference type="InterPro" id="IPR042122">
    <property type="entry name" value="Ser_AcTrfase_N_sf"/>
</dbReference>
<dbReference type="EMBL" id="VBRY01000003">
    <property type="protein sequence ID" value="TLS68138.1"/>
    <property type="molecule type" value="Genomic_DNA"/>
</dbReference>
<dbReference type="InterPro" id="IPR053376">
    <property type="entry name" value="Serine_acetyltransferase"/>
</dbReference>
<keyword evidence="7" id="KW-0028">Amino-acid biosynthesis</keyword>
<dbReference type="PROSITE" id="PS00101">
    <property type="entry name" value="HEXAPEP_TRANSFERASES"/>
    <property type="match status" value="1"/>
</dbReference>
<evidence type="ECO:0000256" key="2">
    <source>
        <dbReference type="ARBA" id="ARBA00004876"/>
    </source>
</evidence>
<evidence type="ECO:0000313" key="13">
    <source>
        <dbReference type="EMBL" id="TLS68138.1"/>
    </source>
</evidence>
<dbReference type="FunFam" id="1.10.3130.10:FF:000003">
    <property type="entry name" value="Serine acetyltransferase"/>
    <property type="match status" value="1"/>
</dbReference>
<dbReference type="EC" id="2.3.1.30" evidence="4"/>
<evidence type="ECO:0000256" key="7">
    <source>
        <dbReference type="ARBA" id="ARBA00022605"/>
    </source>
</evidence>
<dbReference type="GO" id="GO:0006535">
    <property type="term" value="P:cysteine biosynthetic process from serine"/>
    <property type="evidence" value="ECO:0007669"/>
    <property type="project" value="InterPro"/>
</dbReference>
<dbReference type="SUPFAM" id="SSF51161">
    <property type="entry name" value="Trimeric LpxA-like enzymes"/>
    <property type="match status" value="1"/>
</dbReference>
<evidence type="ECO:0000256" key="12">
    <source>
        <dbReference type="ARBA" id="ARBA00049486"/>
    </source>
</evidence>
<keyword evidence="8 13" id="KW-0808">Transferase</keyword>
<dbReference type="NCBIfam" id="NF041874">
    <property type="entry name" value="EPS_EpsC"/>
    <property type="match status" value="1"/>
</dbReference>